<dbReference type="Gene3D" id="1.20.1250.20">
    <property type="entry name" value="MFS general substrate transporter like domains"/>
    <property type="match status" value="2"/>
</dbReference>
<gene>
    <name evidence="6" type="ORF">ILUMI_09596</name>
</gene>
<feature type="transmembrane region" description="Helical" evidence="5">
    <location>
        <begin position="292"/>
        <end position="311"/>
    </location>
</feature>
<dbReference type="Pfam" id="PF00083">
    <property type="entry name" value="Sugar_tr"/>
    <property type="match status" value="1"/>
</dbReference>
<evidence type="ECO:0000256" key="1">
    <source>
        <dbReference type="ARBA" id="ARBA00004141"/>
    </source>
</evidence>
<feature type="non-terminal residue" evidence="6">
    <location>
        <position position="619"/>
    </location>
</feature>
<evidence type="ECO:0000256" key="2">
    <source>
        <dbReference type="ARBA" id="ARBA00022692"/>
    </source>
</evidence>
<dbReference type="InterPro" id="IPR005828">
    <property type="entry name" value="MFS_sugar_transport-like"/>
</dbReference>
<feature type="transmembrane region" description="Helical" evidence="5">
    <location>
        <begin position="235"/>
        <end position="255"/>
    </location>
</feature>
<feature type="transmembrane region" description="Helical" evidence="5">
    <location>
        <begin position="574"/>
        <end position="592"/>
    </location>
</feature>
<evidence type="ECO:0000256" key="4">
    <source>
        <dbReference type="ARBA" id="ARBA00023136"/>
    </source>
</evidence>
<dbReference type="PANTHER" id="PTHR24064">
    <property type="entry name" value="SOLUTE CARRIER FAMILY 22 MEMBER"/>
    <property type="match status" value="1"/>
</dbReference>
<reference evidence="6" key="1">
    <citation type="submission" date="2019-08" db="EMBL/GenBank/DDBJ databases">
        <title>The genome of the North American firefly Photinus pyralis.</title>
        <authorList>
            <consortium name="Photinus pyralis genome working group"/>
            <person name="Fallon T.R."/>
            <person name="Sander Lower S.E."/>
            <person name="Weng J.-K."/>
        </authorList>
    </citation>
    <scope>NUCLEOTIDE SEQUENCE</scope>
    <source>
        <strain evidence="6">TRF0915ILg1</strain>
        <tissue evidence="6">Whole body</tissue>
    </source>
</reference>
<feature type="transmembrane region" description="Helical" evidence="5">
    <location>
        <begin position="400"/>
        <end position="420"/>
    </location>
</feature>
<feature type="transmembrane region" description="Helical" evidence="5">
    <location>
        <begin position="65"/>
        <end position="85"/>
    </location>
</feature>
<dbReference type="AlphaFoldDB" id="A0A8K0GC98"/>
<dbReference type="GO" id="GO:0016020">
    <property type="term" value="C:membrane"/>
    <property type="evidence" value="ECO:0007669"/>
    <property type="project" value="UniProtKB-SubCell"/>
</dbReference>
<evidence type="ECO:0000313" key="7">
    <source>
        <dbReference type="Proteomes" id="UP000801492"/>
    </source>
</evidence>
<proteinExistence type="predicted"/>
<name>A0A8K0GC98_IGNLU</name>
<feature type="transmembrane region" description="Helical" evidence="5">
    <location>
        <begin position="262"/>
        <end position="280"/>
    </location>
</feature>
<dbReference type="InterPro" id="IPR036259">
    <property type="entry name" value="MFS_trans_sf"/>
</dbReference>
<evidence type="ECO:0000256" key="5">
    <source>
        <dbReference type="SAM" id="Phobius"/>
    </source>
</evidence>
<evidence type="ECO:0000313" key="6">
    <source>
        <dbReference type="EMBL" id="KAF2896577.1"/>
    </source>
</evidence>
<feature type="transmembrane region" description="Helical" evidence="5">
    <location>
        <begin position="12"/>
        <end position="29"/>
    </location>
</feature>
<feature type="transmembrane region" description="Helical" evidence="5">
    <location>
        <begin position="125"/>
        <end position="143"/>
    </location>
</feature>
<keyword evidence="3 5" id="KW-1133">Transmembrane helix</keyword>
<feature type="transmembrane region" description="Helical" evidence="5">
    <location>
        <begin position="323"/>
        <end position="342"/>
    </location>
</feature>
<keyword evidence="4 5" id="KW-0472">Membrane</keyword>
<comment type="subcellular location">
    <subcellularLocation>
        <location evidence="1">Membrane</location>
        <topology evidence="1">Multi-pass membrane protein</topology>
    </subcellularLocation>
</comment>
<dbReference type="GO" id="GO:0022857">
    <property type="term" value="F:transmembrane transporter activity"/>
    <property type="evidence" value="ECO:0007669"/>
    <property type="project" value="InterPro"/>
</dbReference>
<feature type="transmembrane region" description="Helical" evidence="5">
    <location>
        <begin position="598"/>
        <end position="618"/>
    </location>
</feature>
<accession>A0A8K0GC98</accession>
<protein>
    <submittedName>
        <fullName evidence="6">Uncharacterized protein</fullName>
    </submittedName>
</protein>
<dbReference type="Proteomes" id="UP000801492">
    <property type="component" value="Unassembled WGS sequence"/>
</dbReference>
<evidence type="ECO:0000256" key="3">
    <source>
        <dbReference type="ARBA" id="ARBA00022989"/>
    </source>
</evidence>
<feature type="transmembrane region" description="Helical" evidence="5">
    <location>
        <begin position="41"/>
        <end position="59"/>
    </location>
</feature>
<comment type="caution">
    <text evidence="6">The sequence shown here is derived from an EMBL/GenBank/DDBJ whole genome shotgun (WGS) entry which is preliminary data.</text>
</comment>
<keyword evidence="2 5" id="KW-0812">Transmembrane</keyword>
<dbReference type="OrthoDB" id="6723440at2759"/>
<dbReference type="EMBL" id="VTPC01004933">
    <property type="protein sequence ID" value="KAF2896577.1"/>
    <property type="molecule type" value="Genomic_DNA"/>
</dbReference>
<keyword evidence="7" id="KW-1185">Reference proteome</keyword>
<organism evidence="6 7">
    <name type="scientific">Ignelater luminosus</name>
    <name type="common">Cucubano</name>
    <name type="synonym">Pyrophorus luminosus</name>
    <dbReference type="NCBI Taxonomy" id="2038154"/>
    <lineage>
        <taxon>Eukaryota</taxon>
        <taxon>Metazoa</taxon>
        <taxon>Ecdysozoa</taxon>
        <taxon>Arthropoda</taxon>
        <taxon>Hexapoda</taxon>
        <taxon>Insecta</taxon>
        <taxon>Pterygota</taxon>
        <taxon>Neoptera</taxon>
        <taxon>Endopterygota</taxon>
        <taxon>Coleoptera</taxon>
        <taxon>Polyphaga</taxon>
        <taxon>Elateriformia</taxon>
        <taxon>Elateroidea</taxon>
        <taxon>Elateridae</taxon>
        <taxon>Agrypninae</taxon>
        <taxon>Pyrophorini</taxon>
        <taxon>Ignelater</taxon>
    </lineage>
</organism>
<dbReference type="SUPFAM" id="SSF103473">
    <property type="entry name" value="MFS general substrate transporter"/>
    <property type="match status" value="2"/>
</dbReference>
<feature type="transmembrane region" description="Helical" evidence="5">
    <location>
        <begin position="97"/>
        <end position="119"/>
    </location>
</feature>
<sequence length="619" mass="70654">LKFFCTDNTWDTLFKLILLLGCIISSLILGTSSDIYGRRIVFIITSVFHLVGYLGMFIPDKWVSTVSRFFIGSGHVAVFILYILFLETCSDSSRLRLGLLVLLAVPATNIICFLLRYTVSYWKTIHLVNTSMLIALPVGICFTTESPRWLMFIGNKPMAWKILETFNNSTEINFDDMLTPVSERPNAMEIFKNLTKPLFRERILSLTLIYFFSSISFNDGESSLRKGLEVNGQDFYAVLFLTQVIASPLIYFLAVRFGRKKTICTVFCILIFLDGVLFMENQYFDKMHIYPPFLYCYLALSECVFIILVFYTIEIFPTPFRATVLSMCLASYCLGCFAQIYFDTVFPNSVPIDTIHLNNGQDQLRLSQESAQEMLESIFGELKTEDEIEFIKALHATGKLSVRMLILFIITSWYLAAIHLNRVGLDPASSLVVRCEIPEFEECFSFNQVLEISVANKSPTYQSSVMGKEYCTYDVRDYANLRNKYKCNYNLIKEAIEKESQHVKQESCKAFVVDNKGSTKDNSTFALSTIVEEFELFCNNRTWNQVFTSIPFYGHVLIFPFSSIPADIYGRKPIFIITSSLYLLGLFALLIPAKAFLIIGKLLLVNGPASFTVIHVLFI</sequence>